<name>M0LQK5_9EURY</name>
<reference evidence="6 7" key="1">
    <citation type="journal article" date="2014" name="PLoS Genet.">
        <title>Phylogenetically driven sequencing of extremely halophilic archaea reveals strategies for static and dynamic osmo-response.</title>
        <authorList>
            <person name="Becker E.A."/>
            <person name="Seitzer P.M."/>
            <person name="Tritt A."/>
            <person name="Larsen D."/>
            <person name="Krusor M."/>
            <person name="Yao A.I."/>
            <person name="Wu D."/>
            <person name="Madern D."/>
            <person name="Eisen J.A."/>
            <person name="Darling A.E."/>
            <person name="Facciotti M.T."/>
        </authorList>
    </citation>
    <scope>NUCLEOTIDE SEQUENCE [LARGE SCALE GENOMIC DNA]</scope>
    <source>
        <strain evidence="6 7">JCM 10879</strain>
    </source>
</reference>
<accession>M0LQK5</accession>
<feature type="domain" description="ABC transporter" evidence="5">
    <location>
        <begin position="4"/>
        <end position="230"/>
    </location>
</feature>
<dbReference type="EMBL" id="AOMA01000125">
    <property type="protein sequence ID" value="EMA35378.1"/>
    <property type="molecule type" value="Genomic_DNA"/>
</dbReference>
<evidence type="ECO:0000313" key="7">
    <source>
        <dbReference type="Proteomes" id="UP000011607"/>
    </source>
</evidence>
<dbReference type="PROSITE" id="PS50893">
    <property type="entry name" value="ABC_TRANSPORTER_2"/>
    <property type="match status" value="1"/>
</dbReference>
<evidence type="ECO:0000256" key="4">
    <source>
        <dbReference type="ARBA" id="ARBA00022840"/>
    </source>
</evidence>
<comment type="similarity">
    <text evidence="1">Belongs to the ABC transporter superfamily.</text>
</comment>
<keyword evidence="4" id="KW-0067">ATP-binding</keyword>
<gene>
    <name evidence="6" type="ORF">C446_12979</name>
</gene>
<keyword evidence="7" id="KW-1185">Reference proteome</keyword>
<dbReference type="CDD" id="cd03230">
    <property type="entry name" value="ABC_DR_subfamily_A"/>
    <property type="match status" value="1"/>
</dbReference>
<evidence type="ECO:0000313" key="6">
    <source>
        <dbReference type="EMBL" id="EMA35378.1"/>
    </source>
</evidence>
<dbReference type="InterPro" id="IPR003439">
    <property type="entry name" value="ABC_transporter-like_ATP-bd"/>
</dbReference>
<keyword evidence="3" id="KW-0547">Nucleotide-binding</keyword>
<dbReference type="Proteomes" id="UP000011607">
    <property type="component" value="Unassembled WGS sequence"/>
</dbReference>
<dbReference type="OrthoDB" id="87732at2157"/>
<keyword evidence="2" id="KW-0813">Transport</keyword>
<evidence type="ECO:0000256" key="2">
    <source>
        <dbReference type="ARBA" id="ARBA00022448"/>
    </source>
</evidence>
<dbReference type="GO" id="GO:0005524">
    <property type="term" value="F:ATP binding"/>
    <property type="evidence" value="ECO:0007669"/>
    <property type="project" value="UniProtKB-KW"/>
</dbReference>
<dbReference type="AlphaFoldDB" id="M0LQK5"/>
<dbReference type="PROSITE" id="PS00211">
    <property type="entry name" value="ABC_TRANSPORTER_1"/>
    <property type="match status" value="1"/>
</dbReference>
<dbReference type="PANTHER" id="PTHR43335:SF4">
    <property type="entry name" value="ABC TRANSPORTER, ATP-BINDING PROTEIN"/>
    <property type="match status" value="1"/>
</dbReference>
<dbReference type="Pfam" id="PF13732">
    <property type="entry name" value="DrrA1-3_C"/>
    <property type="match status" value="1"/>
</dbReference>
<sequence>MTAIALQNVAKRYGDVRALHGIDLEIERGEVFGFLGPNGAGKSTTIDILLHYTHPTAGTVEVFDHDVTETPVAVRERVGILPEGFAPFETMTGREHLEYAIEANDADDDPDTLLERVGLDTEAAARPARGYSKGMAQRLALAMALVGKPDLLILDEPSTGLDPHGVRRMREIVREERDRGATVFFSSHILEQVEAVADRVAILRAGELVAVDTIDGLRATGDGGVDAELAVDLADSPTEELRTAVAGLEGVSDVTKRNGHLVVACRDDAKVAVLDEIRDAGGTVRTFSTDEASLEDLFVAYTGGSR</sequence>
<dbReference type="SMART" id="SM00382">
    <property type="entry name" value="AAA"/>
    <property type="match status" value="1"/>
</dbReference>
<organism evidence="6 7">
    <name type="scientific">Halobiforma nitratireducens JCM 10879</name>
    <dbReference type="NCBI Taxonomy" id="1227454"/>
    <lineage>
        <taxon>Archaea</taxon>
        <taxon>Methanobacteriati</taxon>
        <taxon>Methanobacteriota</taxon>
        <taxon>Stenosarchaea group</taxon>
        <taxon>Halobacteria</taxon>
        <taxon>Halobacteriales</taxon>
        <taxon>Natrialbaceae</taxon>
        <taxon>Halobiforma</taxon>
    </lineage>
</organism>
<proteinExistence type="inferred from homology"/>
<evidence type="ECO:0000256" key="1">
    <source>
        <dbReference type="ARBA" id="ARBA00005417"/>
    </source>
</evidence>
<dbReference type="InterPro" id="IPR027417">
    <property type="entry name" value="P-loop_NTPase"/>
</dbReference>
<dbReference type="PANTHER" id="PTHR43335">
    <property type="entry name" value="ABC TRANSPORTER, ATP-BINDING PROTEIN"/>
    <property type="match status" value="1"/>
</dbReference>
<evidence type="ECO:0000256" key="3">
    <source>
        <dbReference type="ARBA" id="ARBA00022741"/>
    </source>
</evidence>
<dbReference type="STRING" id="1227454.C446_12979"/>
<dbReference type="InterPro" id="IPR017871">
    <property type="entry name" value="ABC_transporter-like_CS"/>
</dbReference>
<dbReference type="Pfam" id="PF00005">
    <property type="entry name" value="ABC_tran"/>
    <property type="match status" value="1"/>
</dbReference>
<dbReference type="Gene3D" id="3.40.50.300">
    <property type="entry name" value="P-loop containing nucleotide triphosphate hydrolases"/>
    <property type="match status" value="1"/>
</dbReference>
<dbReference type="InterPro" id="IPR003593">
    <property type="entry name" value="AAA+_ATPase"/>
</dbReference>
<dbReference type="GO" id="GO:0016887">
    <property type="term" value="F:ATP hydrolysis activity"/>
    <property type="evidence" value="ECO:0007669"/>
    <property type="project" value="InterPro"/>
</dbReference>
<protein>
    <submittedName>
        <fullName evidence="6">Sulfate-transporting ATPase</fullName>
    </submittedName>
</protein>
<dbReference type="PATRIC" id="fig|1227454.3.peg.2662"/>
<dbReference type="InterPro" id="IPR025302">
    <property type="entry name" value="DrrA1/2-like_C"/>
</dbReference>
<dbReference type="SUPFAM" id="SSF52540">
    <property type="entry name" value="P-loop containing nucleoside triphosphate hydrolases"/>
    <property type="match status" value="1"/>
</dbReference>
<dbReference type="eggNOG" id="arCOG00194">
    <property type="taxonomic scope" value="Archaea"/>
</dbReference>
<evidence type="ECO:0000259" key="5">
    <source>
        <dbReference type="PROSITE" id="PS50893"/>
    </source>
</evidence>
<dbReference type="RefSeq" id="WP_006673501.1">
    <property type="nucleotide sequence ID" value="NZ_AOMA01000125.1"/>
</dbReference>
<comment type="caution">
    <text evidence="6">The sequence shown here is derived from an EMBL/GenBank/DDBJ whole genome shotgun (WGS) entry which is preliminary data.</text>
</comment>